<accession>A0ACB8W6I0</accession>
<dbReference type="EMBL" id="CM041544">
    <property type="protein sequence ID" value="KAI3363409.1"/>
    <property type="molecule type" value="Genomic_DNA"/>
</dbReference>
<dbReference type="Proteomes" id="UP000831701">
    <property type="component" value="Chromosome 14"/>
</dbReference>
<keyword evidence="2" id="KW-1185">Reference proteome</keyword>
<reference evidence="1" key="1">
    <citation type="submission" date="2022-04" db="EMBL/GenBank/DDBJ databases">
        <title>Jade perch genome.</title>
        <authorList>
            <person name="Chao B."/>
        </authorList>
    </citation>
    <scope>NUCLEOTIDE SEQUENCE</scope>
    <source>
        <strain evidence="1">CB-2022</strain>
    </source>
</reference>
<proteinExistence type="predicted"/>
<protein>
    <submittedName>
        <fullName evidence="1">Uncharacterized protein</fullName>
    </submittedName>
</protein>
<name>A0ACB8W6I0_9TELE</name>
<evidence type="ECO:0000313" key="2">
    <source>
        <dbReference type="Proteomes" id="UP000831701"/>
    </source>
</evidence>
<evidence type="ECO:0000313" key="1">
    <source>
        <dbReference type="EMBL" id="KAI3363409.1"/>
    </source>
</evidence>
<comment type="caution">
    <text evidence="1">The sequence shown here is derived from an EMBL/GenBank/DDBJ whole genome shotgun (WGS) entry which is preliminary data.</text>
</comment>
<gene>
    <name evidence="1" type="ORF">L3Q82_012024</name>
</gene>
<organism evidence="1 2">
    <name type="scientific">Scortum barcoo</name>
    <name type="common">barcoo grunter</name>
    <dbReference type="NCBI Taxonomy" id="214431"/>
    <lineage>
        <taxon>Eukaryota</taxon>
        <taxon>Metazoa</taxon>
        <taxon>Chordata</taxon>
        <taxon>Craniata</taxon>
        <taxon>Vertebrata</taxon>
        <taxon>Euteleostomi</taxon>
        <taxon>Actinopterygii</taxon>
        <taxon>Neopterygii</taxon>
        <taxon>Teleostei</taxon>
        <taxon>Neoteleostei</taxon>
        <taxon>Acanthomorphata</taxon>
        <taxon>Eupercaria</taxon>
        <taxon>Centrarchiformes</taxon>
        <taxon>Terapontoidei</taxon>
        <taxon>Terapontidae</taxon>
        <taxon>Scortum</taxon>
    </lineage>
</organism>
<sequence length="229" mass="25337">MVMKLGNDRKDKISGYKLAEMSSFLRRVAGRSLRDRLRWLGHLFRMPPGRLPREVFQVACPTGRRPSGKTQDTLEKLCLSAGLGTPLGPPGRAGGSVWGEGSLGISAQTAASSDPVPDQADEEDEEEKMKDIGHCVQGLNGSMRRSLQPTQVAQVVQLIQDGTSMRAVARRFAVSVSVVSRAWRRYQETGQYIRRRGGGRRRATTQQQDLLPPPLCKEEQEEHCQSPAK</sequence>